<dbReference type="SUPFAM" id="SSF57716">
    <property type="entry name" value="Glucocorticoid receptor-like (DNA-binding domain)"/>
    <property type="match status" value="4"/>
</dbReference>
<dbReference type="GO" id="GO:0030036">
    <property type="term" value="P:actin cytoskeleton organization"/>
    <property type="evidence" value="ECO:0007669"/>
    <property type="project" value="TreeGrafter"/>
</dbReference>
<dbReference type="InterPro" id="IPR050604">
    <property type="entry name" value="PDZ-LIM_domain"/>
</dbReference>
<dbReference type="Pfam" id="PF00595">
    <property type="entry name" value="PDZ"/>
    <property type="match status" value="1"/>
</dbReference>
<keyword evidence="5 6" id="KW-0440">LIM domain</keyword>
<dbReference type="FunFam" id="2.10.110.10:FF:000020">
    <property type="entry name" value="PDZ and LIM domain protein 5"/>
    <property type="match status" value="1"/>
</dbReference>
<dbReference type="PROSITE" id="PS50023">
    <property type="entry name" value="LIM_DOMAIN_2"/>
    <property type="match status" value="3"/>
</dbReference>
<feature type="compositionally biased region" description="Polar residues" evidence="7">
    <location>
        <begin position="402"/>
        <end position="413"/>
    </location>
</feature>
<dbReference type="CDD" id="cd09461">
    <property type="entry name" value="LIM3_Enigma_like_1"/>
    <property type="match status" value="1"/>
</dbReference>
<feature type="domain" description="LIM zinc-binding" evidence="8">
    <location>
        <begin position="614"/>
        <end position="669"/>
    </location>
</feature>
<dbReference type="Gene3D" id="2.30.42.10">
    <property type="match status" value="1"/>
</dbReference>
<evidence type="ECO:0000256" key="3">
    <source>
        <dbReference type="ARBA" id="ARBA00022723"/>
    </source>
</evidence>
<dbReference type="GO" id="GO:0007507">
    <property type="term" value="P:heart development"/>
    <property type="evidence" value="ECO:0007669"/>
    <property type="project" value="TreeGrafter"/>
</dbReference>
<keyword evidence="4 6" id="KW-0862">Zinc</keyword>
<evidence type="ECO:0000256" key="1">
    <source>
        <dbReference type="ARBA" id="ARBA00004496"/>
    </source>
</evidence>
<dbReference type="SUPFAM" id="SSF50156">
    <property type="entry name" value="PDZ domain-like"/>
    <property type="match status" value="1"/>
</dbReference>
<feature type="compositionally biased region" description="Pro residues" evidence="7">
    <location>
        <begin position="226"/>
        <end position="236"/>
    </location>
</feature>
<keyword evidence="2" id="KW-0963">Cytoplasm</keyword>
<evidence type="ECO:0000256" key="2">
    <source>
        <dbReference type="ARBA" id="ARBA00022490"/>
    </source>
</evidence>
<feature type="domain" description="PDZ" evidence="9">
    <location>
        <begin position="5"/>
        <end position="87"/>
    </location>
</feature>
<feature type="domain" description="LIM zinc-binding" evidence="8">
    <location>
        <begin position="269"/>
        <end position="328"/>
    </location>
</feature>
<dbReference type="Gene3D" id="2.10.110.10">
    <property type="entry name" value="Cysteine Rich Protein"/>
    <property type="match status" value="4"/>
</dbReference>
<dbReference type="EMBL" id="GFWZ01000279">
    <property type="protein sequence ID" value="MBW20269.1"/>
    <property type="molecule type" value="Transcribed_RNA"/>
</dbReference>
<feature type="region of interest" description="Disordered" evidence="7">
    <location>
        <begin position="378"/>
        <end position="425"/>
    </location>
</feature>
<evidence type="ECO:0000256" key="5">
    <source>
        <dbReference type="ARBA" id="ARBA00023038"/>
    </source>
</evidence>
<dbReference type="CDD" id="cd09455">
    <property type="entry name" value="LIM1_Enigma_like_1"/>
    <property type="match status" value="1"/>
</dbReference>
<evidence type="ECO:0000259" key="8">
    <source>
        <dbReference type="PROSITE" id="PS50023"/>
    </source>
</evidence>
<dbReference type="InterPro" id="IPR001781">
    <property type="entry name" value="Znf_LIM"/>
</dbReference>
<accession>A0A2I9LPF9</accession>
<dbReference type="PANTHER" id="PTHR24214">
    <property type="entry name" value="PDZ AND LIM DOMAIN PROTEIN ZASP"/>
    <property type="match status" value="1"/>
</dbReference>
<organism evidence="10">
    <name type="scientific">Centruroides hentzi</name>
    <dbReference type="NCBI Taxonomy" id="88313"/>
    <lineage>
        <taxon>Eukaryota</taxon>
        <taxon>Metazoa</taxon>
        <taxon>Ecdysozoa</taxon>
        <taxon>Arthropoda</taxon>
        <taxon>Chelicerata</taxon>
        <taxon>Arachnida</taxon>
        <taxon>Scorpiones</taxon>
        <taxon>Buthida</taxon>
        <taxon>Buthoidea</taxon>
        <taxon>Buthidae</taxon>
        <taxon>Centruroides</taxon>
    </lineage>
</organism>
<dbReference type="GO" id="GO:0051371">
    <property type="term" value="F:muscle alpha-actinin binding"/>
    <property type="evidence" value="ECO:0007669"/>
    <property type="project" value="TreeGrafter"/>
</dbReference>
<dbReference type="SMART" id="SM00735">
    <property type="entry name" value="ZM"/>
    <property type="match status" value="1"/>
</dbReference>
<protein>
    <submittedName>
        <fullName evidence="10">PDZ and LIM protein Zasp isoform X3</fullName>
    </submittedName>
</protein>
<reference evidence="10" key="1">
    <citation type="journal article" date="2017" name="Toxicon">
        <title>Venom-gland transcriptomics and venom proteomics of the Hentz striped scorpion (Centruroides hentzi; Buthidae) reveal high toxin diversity in a harmless member of a lethal family.</title>
        <authorList>
            <person name="Ward M.J."/>
            <person name="Ellsworth S.A."/>
            <person name="Rokyta D.R."/>
        </authorList>
    </citation>
    <scope>NUCLEOTIDE SEQUENCE</scope>
    <source>
        <tissue evidence="10">Venom gland</tissue>
    </source>
</reference>
<dbReference type="GO" id="GO:0003779">
    <property type="term" value="F:actin binding"/>
    <property type="evidence" value="ECO:0007669"/>
    <property type="project" value="TreeGrafter"/>
</dbReference>
<dbReference type="GO" id="GO:0061061">
    <property type="term" value="P:muscle structure development"/>
    <property type="evidence" value="ECO:0007669"/>
    <property type="project" value="TreeGrafter"/>
</dbReference>
<feature type="compositionally biased region" description="Pro residues" evidence="7">
    <location>
        <begin position="243"/>
        <end position="254"/>
    </location>
</feature>
<dbReference type="CDD" id="cd23068">
    <property type="entry name" value="PDZ_ZASP52-like"/>
    <property type="match status" value="1"/>
</dbReference>
<dbReference type="PROSITE" id="PS50106">
    <property type="entry name" value="PDZ"/>
    <property type="match status" value="1"/>
</dbReference>
<feature type="region of interest" description="Disordered" evidence="7">
    <location>
        <begin position="196"/>
        <end position="261"/>
    </location>
</feature>
<dbReference type="InterPro" id="IPR001478">
    <property type="entry name" value="PDZ"/>
</dbReference>
<dbReference type="GO" id="GO:0005912">
    <property type="term" value="C:adherens junction"/>
    <property type="evidence" value="ECO:0007669"/>
    <property type="project" value="TreeGrafter"/>
</dbReference>
<dbReference type="SMART" id="SM00228">
    <property type="entry name" value="PDZ"/>
    <property type="match status" value="1"/>
</dbReference>
<comment type="subcellular location">
    <subcellularLocation>
        <location evidence="1">Cytoplasm</location>
    </subcellularLocation>
</comment>
<proteinExistence type="predicted"/>
<dbReference type="FunFam" id="2.30.42.10:FF:000055">
    <property type="entry name" value="PDZ and LIM domain protein 3"/>
    <property type="match status" value="1"/>
</dbReference>
<dbReference type="Pfam" id="PF00412">
    <property type="entry name" value="LIM"/>
    <property type="match status" value="4"/>
</dbReference>
<dbReference type="GO" id="GO:0030018">
    <property type="term" value="C:Z disc"/>
    <property type="evidence" value="ECO:0007669"/>
    <property type="project" value="TreeGrafter"/>
</dbReference>
<evidence type="ECO:0000259" key="9">
    <source>
        <dbReference type="PROSITE" id="PS50106"/>
    </source>
</evidence>
<dbReference type="AlphaFoldDB" id="A0A2I9LPF9"/>
<evidence type="ECO:0000256" key="4">
    <source>
        <dbReference type="ARBA" id="ARBA00022833"/>
    </source>
</evidence>
<dbReference type="Pfam" id="PF15936">
    <property type="entry name" value="DUF4749"/>
    <property type="match status" value="1"/>
</dbReference>
<dbReference type="InterPro" id="IPR031847">
    <property type="entry name" value="PDLI1-4/Zasp-like_mid"/>
</dbReference>
<dbReference type="FunFam" id="2.10.110.10:FF:000060">
    <property type="entry name" value="Uncharacterized protein, isoform Z"/>
    <property type="match status" value="1"/>
</dbReference>
<evidence type="ECO:0000256" key="7">
    <source>
        <dbReference type="SAM" id="MobiDB-lite"/>
    </source>
</evidence>
<dbReference type="InterPro" id="IPR006643">
    <property type="entry name" value="Zasp-like_motif"/>
</dbReference>
<dbReference type="FunFam" id="2.10.110.10:FF:000069">
    <property type="entry name" value="Uncharacterized protein, isoform Z"/>
    <property type="match status" value="1"/>
</dbReference>
<dbReference type="GO" id="GO:0001725">
    <property type="term" value="C:stress fiber"/>
    <property type="evidence" value="ECO:0007669"/>
    <property type="project" value="TreeGrafter"/>
</dbReference>
<name>A0A2I9LPF9_9SCOR</name>
<sequence length="669" mass="71983">MGTQTLQLSRSDTTPWGFRLQGGKEFGTPLTVLKVNNNSLAQKAGLQPGDTILQIGGHSTDDMKHKEAQDTIIGEGNSVKLTIQRGGNIFNPVGQLPKSVMANGTVVSKTSYTQESIQRQISSKSIQDSGTVTAVMHKQFNSPAALYSMHNIAETLSAHTEILATGVKGINFMKEEQPINTQSAVYKLVHEEEISSGKASPAPHTPTIPAMSSPAPRFPAVSSPAPRVPAPAPAPAPARVQAPAPPPPTAPKPLPARLAESAAPGGGQAICAECGAYITGVFARIGDRSLHPDCFKCNTCGVSLKNVGHYNINEKLYCEVHAKTASKMASVEAIKEAVGKPVTAPLPPLRIPHQSPGLPSIHSVSPIPFRRMASEVHHVEPPMSPKRCQSPLSFAQAPPPQIGSQSTNPSQFISRPAPTKPIAPMSFSKSAYSKFTQITRAHSPVTDPTPAPPQDFKPKPASGQHGHAPGIGSRPAPRRGRGQLITSGGSRIPICAACASPIRGPFIMALSKSWCPDHFLCTNSVCRQPLQDIGFVEDQGQLYCENCYEAYLAPVCAKCNKRIKEECLIALDKHWHTDCFICAYCNKPFGNDSFFLEDGLPYCEKDWNELFTTKCVGCGFPIEAGDRWVEALNNNYHSQCFKCTICHKNLEGQSFYAKAGRPICKAHAR</sequence>
<dbReference type="PANTHER" id="PTHR24214:SF38">
    <property type="entry name" value="PDZ AND LIM DOMAIN PROTEIN ZASP-RELATED"/>
    <property type="match status" value="1"/>
</dbReference>
<evidence type="ECO:0000313" key="10">
    <source>
        <dbReference type="EMBL" id="MBW20269.1"/>
    </source>
</evidence>
<feature type="region of interest" description="Disordered" evidence="7">
    <location>
        <begin position="442"/>
        <end position="483"/>
    </location>
</feature>
<dbReference type="SMART" id="SM00132">
    <property type="entry name" value="LIM"/>
    <property type="match status" value="4"/>
</dbReference>
<dbReference type="GO" id="GO:0031941">
    <property type="term" value="C:filamentous actin"/>
    <property type="evidence" value="ECO:0007669"/>
    <property type="project" value="TreeGrafter"/>
</dbReference>
<dbReference type="InterPro" id="IPR036034">
    <property type="entry name" value="PDZ_sf"/>
</dbReference>
<evidence type="ECO:0000256" key="6">
    <source>
        <dbReference type="PROSITE-ProRule" id="PRU00125"/>
    </source>
</evidence>
<dbReference type="GO" id="GO:0046872">
    <property type="term" value="F:metal ion binding"/>
    <property type="evidence" value="ECO:0007669"/>
    <property type="project" value="UniProtKB-KW"/>
</dbReference>
<keyword evidence="3 6" id="KW-0479">Metal-binding</keyword>
<dbReference type="PROSITE" id="PS00478">
    <property type="entry name" value="LIM_DOMAIN_1"/>
    <property type="match status" value="2"/>
</dbReference>
<feature type="domain" description="LIM zinc-binding" evidence="8">
    <location>
        <begin position="554"/>
        <end position="613"/>
    </location>
</feature>